<feature type="non-terminal residue" evidence="2">
    <location>
        <position position="1"/>
    </location>
</feature>
<dbReference type="AlphaFoldDB" id="A0A8S2S279"/>
<name>A0A8S2S279_9BILA</name>
<gene>
    <name evidence="1" type="ORF">OVA965_LOCUS32318</name>
    <name evidence="2" type="ORF">TMI583_LOCUS33179</name>
</gene>
<evidence type="ECO:0000313" key="3">
    <source>
        <dbReference type="Proteomes" id="UP000682733"/>
    </source>
</evidence>
<comment type="caution">
    <text evidence="2">The sequence shown here is derived from an EMBL/GenBank/DDBJ whole genome shotgun (WGS) entry which is preliminary data.</text>
</comment>
<dbReference type="EMBL" id="CAJNOK010025079">
    <property type="protein sequence ID" value="CAF1385523.1"/>
    <property type="molecule type" value="Genomic_DNA"/>
</dbReference>
<dbReference type="Proteomes" id="UP000682733">
    <property type="component" value="Unassembled WGS sequence"/>
</dbReference>
<organism evidence="2 3">
    <name type="scientific">Didymodactylos carnosus</name>
    <dbReference type="NCBI Taxonomy" id="1234261"/>
    <lineage>
        <taxon>Eukaryota</taxon>
        <taxon>Metazoa</taxon>
        <taxon>Spiralia</taxon>
        <taxon>Gnathifera</taxon>
        <taxon>Rotifera</taxon>
        <taxon>Eurotatoria</taxon>
        <taxon>Bdelloidea</taxon>
        <taxon>Philodinida</taxon>
        <taxon>Philodinidae</taxon>
        <taxon>Didymodactylos</taxon>
    </lineage>
</organism>
<accession>A0A8S2S279</accession>
<evidence type="ECO:0000313" key="2">
    <source>
        <dbReference type="EMBL" id="CAF4193681.1"/>
    </source>
</evidence>
<proteinExistence type="predicted"/>
<dbReference type="Proteomes" id="UP000677228">
    <property type="component" value="Unassembled WGS sequence"/>
</dbReference>
<sequence>LDYYNYLPLFFSPFNFQNKMSVAVMKQSPSAVFNSNNKSSLSNQMTESWIVIDEQIESDYVLIDDHHHQQQQEEHEHEHYDLITQQESRTGEIVNQLQDKQIVENQQKTNNPTDVVIKEKRKISKAITQQNTTITTINGTGNGKKRKWKLLAQFSSQGIKNAAHHLDNYIVDSNQQLFDKRDLFKKLCGA</sequence>
<dbReference type="EMBL" id="CAJOBA010046781">
    <property type="protein sequence ID" value="CAF4193681.1"/>
    <property type="molecule type" value="Genomic_DNA"/>
</dbReference>
<protein>
    <submittedName>
        <fullName evidence="2">Uncharacterized protein</fullName>
    </submittedName>
</protein>
<evidence type="ECO:0000313" key="1">
    <source>
        <dbReference type="EMBL" id="CAF1385523.1"/>
    </source>
</evidence>
<reference evidence="2" key="1">
    <citation type="submission" date="2021-02" db="EMBL/GenBank/DDBJ databases">
        <authorList>
            <person name="Nowell W R."/>
        </authorList>
    </citation>
    <scope>NUCLEOTIDE SEQUENCE</scope>
</reference>